<evidence type="ECO:0000313" key="2">
    <source>
        <dbReference type="EMBL" id="KWZ76237.1"/>
    </source>
</evidence>
<proteinExistence type="predicted"/>
<reference evidence="4" key="3">
    <citation type="submission" date="2016-01" db="EMBL/GenBank/DDBJ databases">
        <authorList>
            <person name="Mitreva M."/>
            <person name="Pepin K.H."/>
            <person name="Mihindukulasuriya K.A."/>
            <person name="Fulton R."/>
            <person name="Fronick C."/>
            <person name="O'Laughlin M."/>
            <person name="Miner T."/>
            <person name="Herter B."/>
            <person name="Rosa B.A."/>
            <person name="Cordes M."/>
            <person name="Tomlinson C."/>
            <person name="Wollam A."/>
            <person name="Palsikar V.B."/>
            <person name="Mardis E.R."/>
            <person name="Wilson R.K."/>
        </authorList>
    </citation>
    <scope>NUCLEOTIDE SEQUENCE [LARGE SCALE GENOMIC DNA]</scope>
    <source>
        <strain evidence="4">GED7749B</strain>
    </source>
</reference>
<evidence type="ECO:0000313" key="3">
    <source>
        <dbReference type="Proteomes" id="UP000032024"/>
    </source>
</evidence>
<dbReference type="Proteomes" id="UP000070376">
    <property type="component" value="Unassembled WGS sequence"/>
</dbReference>
<evidence type="ECO:0000313" key="1">
    <source>
        <dbReference type="EMBL" id="AJO23280.1"/>
    </source>
</evidence>
<dbReference type="Proteomes" id="UP000032024">
    <property type="component" value="Chromosome"/>
</dbReference>
<dbReference type="EMBL" id="CP010525">
    <property type="protein sequence ID" value="AJO23280.1"/>
    <property type="molecule type" value="Genomic_DNA"/>
</dbReference>
<reference evidence="3" key="2">
    <citation type="submission" date="2015-01" db="EMBL/GenBank/DDBJ databases">
        <title>Comparative genome analysis of Bacillus coagulans HM-08, Clostridium butyricum HM-68, Bacillus subtilis HM-66 and Bacillus paralicheniformis BL-09.</title>
        <authorList>
            <person name="Zhang H."/>
        </authorList>
    </citation>
    <scope>NUCLEOTIDE SEQUENCE [LARGE SCALE GENOMIC DNA]</scope>
    <source>
        <strain evidence="3">HM-08</strain>
    </source>
</reference>
<reference evidence="1" key="1">
    <citation type="submission" date="2015-01" db="EMBL/GenBank/DDBJ databases">
        <title>Comparative genome analysis of Bacillus coagulans HM-08, Clostridium butyricum HM-68, Bacillus subtilis HM-66 and Bacillus licheniformis BL-09.</title>
        <authorList>
            <person name="Zhang H."/>
        </authorList>
    </citation>
    <scope>NUCLEOTIDE SEQUENCE [LARGE SCALE GENOMIC DNA]</scope>
    <source>
        <strain evidence="1">HM-08</strain>
    </source>
</reference>
<name>A0A0C5CCL9_HEYCO</name>
<reference evidence="2" key="4">
    <citation type="submission" date="2016-01" db="EMBL/GenBank/DDBJ databases">
        <authorList>
            <person name="Oliw E.H."/>
        </authorList>
    </citation>
    <scope>NUCLEOTIDE SEQUENCE [LARGE SCALE GENOMIC DNA]</scope>
    <source>
        <strain evidence="2">GED7749B</strain>
    </source>
</reference>
<sequence length="49" mass="5619">MHGKWNPCFFQGTSRAKRCAVALFWLIREKTKRIPLQLSPGGTTYTSPH</sequence>
<protein>
    <submittedName>
        <fullName evidence="2">Uncharacterized protein</fullName>
    </submittedName>
</protein>
<accession>A0A0C5CCL9</accession>
<evidence type="ECO:0000313" key="4">
    <source>
        <dbReference type="Proteomes" id="UP000070376"/>
    </source>
</evidence>
<organism evidence="2 4">
    <name type="scientific">Heyndrickxia coagulans</name>
    <name type="common">Weizmannia coagulans</name>
    <dbReference type="NCBI Taxonomy" id="1398"/>
    <lineage>
        <taxon>Bacteria</taxon>
        <taxon>Bacillati</taxon>
        <taxon>Bacillota</taxon>
        <taxon>Bacilli</taxon>
        <taxon>Bacillales</taxon>
        <taxon>Bacillaceae</taxon>
        <taxon>Heyndrickxia</taxon>
    </lineage>
</organism>
<gene>
    <name evidence="2" type="ORF">HMPREF3213_03990</name>
    <name evidence="1" type="ORF">SB48_HM08orf03946</name>
</gene>
<dbReference type="AlphaFoldDB" id="A0A0C5CCL9"/>
<keyword evidence="3" id="KW-1185">Reference proteome</keyword>
<dbReference type="EMBL" id="LRPN01000211">
    <property type="protein sequence ID" value="KWZ76237.1"/>
    <property type="molecule type" value="Genomic_DNA"/>
</dbReference>